<accession>A0A6G0WN83</accession>
<keyword evidence="1" id="KW-0175">Coiled coil</keyword>
<keyword evidence="2" id="KW-0812">Transmembrane</keyword>
<dbReference type="PANTHER" id="PTHR34496:SF6">
    <property type="entry name" value="GLYCOSYLTRANSFERASE 2-LIKE DOMAIN-CONTAINING PROTEIN"/>
    <property type="match status" value="1"/>
</dbReference>
<dbReference type="EMBL" id="VJMJ01000172">
    <property type="protein sequence ID" value="KAF0728826.1"/>
    <property type="molecule type" value="Genomic_DNA"/>
</dbReference>
<evidence type="ECO:0000313" key="5">
    <source>
        <dbReference type="Proteomes" id="UP000481153"/>
    </source>
</evidence>
<dbReference type="Proteomes" id="UP000481153">
    <property type="component" value="Unassembled WGS sequence"/>
</dbReference>
<feature type="signal peptide" evidence="3">
    <location>
        <begin position="1"/>
        <end position="15"/>
    </location>
</feature>
<dbReference type="Pfam" id="PF11397">
    <property type="entry name" value="GlcNAc"/>
    <property type="match status" value="1"/>
</dbReference>
<gene>
    <name evidence="4" type="ORF">Ae201684_013396</name>
</gene>
<keyword evidence="2" id="KW-1133">Transmembrane helix</keyword>
<keyword evidence="2" id="KW-0472">Membrane</keyword>
<keyword evidence="3" id="KW-0732">Signal</keyword>
<dbReference type="InterPro" id="IPR021067">
    <property type="entry name" value="Glycosyltransferase"/>
</dbReference>
<feature type="transmembrane region" description="Helical" evidence="2">
    <location>
        <begin position="519"/>
        <end position="537"/>
    </location>
</feature>
<evidence type="ECO:0000256" key="3">
    <source>
        <dbReference type="SAM" id="SignalP"/>
    </source>
</evidence>
<keyword evidence="5" id="KW-1185">Reference proteome</keyword>
<feature type="coiled-coil region" evidence="1">
    <location>
        <begin position="444"/>
        <end position="482"/>
    </location>
</feature>
<organism evidence="4 5">
    <name type="scientific">Aphanomyces euteiches</name>
    <dbReference type="NCBI Taxonomy" id="100861"/>
    <lineage>
        <taxon>Eukaryota</taxon>
        <taxon>Sar</taxon>
        <taxon>Stramenopiles</taxon>
        <taxon>Oomycota</taxon>
        <taxon>Saprolegniomycetes</taxon>
        <taxon>Saprolegniales</taxon>
        <taxon>Verrucalvaceae</taxon>
        <taxon>Aphanomyces</taxon>
    </lineage>
</organism>
<name>A0A6G0WN83_9STRA</name>
<proteinExistence type="predicted"/>
<comment type="caution">
    <text evidence="4">The sequence shown here is derived from an EMBL/GenBank/DDBJ whole genome shotgun (WGS) entry which is preliminary data.</text>
</comment>
<dbReference type="VEuPathDB" id="FungiDB:AeMF1_000472"/>
<dbReference type="PANTHER" id="PTHR34496">
    <property type="entry name" value="GLCNAC TRANSFERASE-RELATED"/>
    <property type="match status" value="1"/>
</dbReference>
<evidence type="ECO:0008006" key="6">
    <source>
        <dbReference type="Google" id="ProtNLM"/>
    </source>
</evidence>
<sequence>MRLTVVAVTVVCVAAQAPYLMVSNPHHNDTDKIKIILNPSIQNIPIAPDQADLRPPPPRVPEKFEHFIAIPSYRDGVRCGFAAWTAFARATDPNRVSIGVVDQTTGDDPKCLDEYCKLAKESWPDVDCKYKDQIQIHPMDAKDSKGPAVARALERDMIGDQEFCMSIDAHTQFVYDWDNLIVEEWKRTENEMAILSHYPLSFDRIGPNNTVPTGSSRHMCMYGTRNAANDIPIQWATDLHNSEKPQMQALWGGGLSFGKCHAEKRVPVDGHLKWVFFGEEFIRAMQLWTHGYDIYSPSVHGAVLLHNYTGDLTGTKPDFFENAKENSAKPLEERRGYNRLRAALKFPFQGEVDAKDMETYYGHPVRTLDEYLAFSKVTNVAPFGLDDWPCEQLRWVPYAVPEIIEELLPGWKMRPATSNQASPLNEKVEQRLDELHALNMSSSLDQVKQQLEDSKAASAKALEQLEARVEDLTQQLRAANESRSIKLQLQSKDALTSNEAVAALLQTQLGALANHERNALVVLSVIIVIAAIIVFKVSRTTKPSYAPVAAAE</sequence>
<reference evidence="4 5" key="1">
    <citation type="submission" date="2019-07" db="EMBL/GenBank/DDBJ databases">
        <title>Genomics analysis of Aphanomyces spp. identifies a new class of oomycete effector associated with host adaptation.</title>
        <authorList>
            <person name="Gaulin E."/>
        </authorList>
    </citation>
    <scope>NUCLEOTIDE SEQUENCE [LARGE SCALE GENOMIC DNA]</scope>
    <source>
        <strain evidence="4 5">ATCC 201684</strain>
    </source>
</reference>
<evidence type="ECO:0000256" key="1">
    <source>
        <dbReference type="SAM" id="Coils"/>
    </source>
</evidence>
<protein>
    <recommendedName>
        <fullName evidence="6">Glycosyltransferase 2-like domain-containing protein</fullName>
    </recommendedName>
</protein>
<evidence type="ECO:0000256" key="2">
    <source>
        <dbReference type="SAM" id="Phobius"/>
    </source>
</evidence>
<feature type="chain" id="PRO_5026026315" description="Glycosyltransferase 2-like domain-containing protein" evidence="3">
    <location>
        <begin position="16"/>
        <end position="552"/>
    </location>
</feature>
<evidence type="ECO:0000313" key="4">
    <source>
        <dbReference type="EMBL" id="KAF0728826.1"/>
    </source>
</evidence>
<dbReference type="AlphaFoldDB" id="A0A6G0WN83"/>